<evidence type="ECO:0000313" key="1">
    <source>
        <dbReference type="EMBL" id="PKU39060.1"/>
    </source>
</evidence>
<dbReference type="AlphaFoldDB" id="A0A2I0TZ12"/>
<proteinExistence type="predicted"/>
<organism evidence="1 2">
    <name type="scientific">Limosa lapponica baueri</name>
    <dbReference type="NCBI Taxonomy" id="1758121"/>
    <lineage>
        <taxon>Eukaryota</taxon>
        <taxon>Metazoa</taxon>
        <taxon>Chordata</taxon>
        <taxon>Craniata</taxon>
        <taxon>Vertebrata</taxon>
        <taxon>Euteleostomi</taxon>
        <taxon>Archelosauria</taxon>
        <taxon>Archosauria</taxon>
        <taxon>Dinosauria</taxon>
        <taxon>Saurischia</taxon>
        <taxon>Theropoda</taxon>
        <taxon>Coelurosauria</taxon>
        <taxon>Aves</taxon>
        <taxon>Neognathae</taxon>
        <taxon>Neoaves</taxon>
        <taxon>Charadriiformes</taxon>
        <taxon>Scolopacidae</taxon>
        <taxon>Limosa</taxon>
    </lineage>
</organism>
<gene>
    <name evidence="1" type="ORF">llap_10644</name>
</gene>
<evidence type="ECO:0000313" key="2">
    <source>
        <dbReference type="Proteomes" id="UP000233556"/>
    </source>
</evidence>
<reference evidence="2" key="1">
    <citation type="submission" date="2017-11" db="EMBL/GenBank/DDBJ databases">
        <authorList>
            <person name="Lima N.C."/>
            <person name="Parody-Merino A.M."/>
            <person name="Battley P.F."/>
            <person name="Fidler A.E."/>
            <person name="Prosdocimi F."/>
        </authorList>
    </citation>
    <scope>NUCLEOTIDE SEQUENCE [LARGE SCALE GENOMIC DNA]</scope>
</reference>
<protein>
    <submittedName>
        <fullName evidence="1">Uncharacterized protein</fullName>
    </submittedName>
</protein>
<sequence length="125" mass="14274">MDGSMEKPMGIWMATCTSVERHGILERWMDNYVQGQTDRWFDEWTAGGTHGYLEVHMDTSLDRWISRGTGGHLLVQIDGHQLEQMDTGVIDGHLEGLMGIRSDIWTRCMTGTPGELYRWTRGVTD</sequence>
<name>A0A2I0TZ12_LIMLA</name>
<keyword evidence="2" id="KW-1185">Reference proteome</keyword>
<accession>A0A2I0TZ12</accession>
<reference evidence="2" key="2">
    <citation type="submission" date="2017-12" db="EMBL/GenBank/DDBJ databases">
        <title>Genome sequence of the Bar-tailed Godwit (Limosa lapponica baueri).</title>
        <authorList>
            <person name="Lima N.C.B."/>
            <person name="Parody-Merino A.M."/>
            <person name="Battley P.F."/>
            <person name="Fidler A.E."/>
            <person name="Prosdocimi F."/>
        </authorList>
    </citation>
    <scope>NUCLEOTIDE SEQUENCE [LARGE SCALE GENOMIC DNA]</scope>
</reference>
<dbReference type="Proteomes" id="UP000233556">
    <property type="component" value="Unassembled WGS sequence"/>
</dbReference>
<dbReference type="EMBL" id="KZ506587">
    <property type="protein sequence ID" value="PKU39060.1"/>
    <property type="molecule type" value="Genomic_DNA"/>
</dbReference>